<proteinExistence type="predicted"/>
<feature type="transmembrane region" description="Helical" evidence="1">
    <location>
        <begin position="142"/>
        <end position="160"/>
    </location>
</feature>
<accession>A0A6L5YAT2</accession>
<feature type="transmembrane region" description="Helical" evidence="1">
    <location>
        <begin position="119"/>
        <end position="136"/>
    </location>
</feature>
<feature type="transmembrane region" description="Helical" evidence="1">
    <location>
        <begin position="377"/>
        <end position="395"/>
    </location>
</feature>
<keyword evidence="1" id="KW-1133">Transmembrane helix</keyword>
<keyword evidence="1" id="KW-0812">Transmembrane</keyword>
<evidence type="ECO:0000313" key="3">
    <source>
        <dbReference type="EMBL" id="MST55416.1"/>
    </source>
</evidence>
<protein>
    <submittedName>
        <fullName evidence="3">TRAP transporter large permease subunit</fullName>
    </submittedName>
</protein>
<feature type="transmembrane region" description="Helical" evidence="1">
    <location>
        <begin position="6"/>
        <end position="21"/>
    </location>
</feature>
<feature type="transmembrane region" description="Helical" evidence="1">
    <location>
        <begin position="167"/>
        <end position="194"/>
    </location>
</feature>
<evidence type="ECO:0000259" key="2">
    <source>
        <dbReference type="Pfam" id="PF06808"/>
    </source>
</evidence>
<sequence length="454" mass="47704">MTNSLIVLGVMLAILVAGSFMRKIPVAVLLVVASIAGAVVGGMTDPLLKRDYFTSIASVFVGNSETVPSLLRHFMEGSMLFLNLMLTVAAGMLFMSILKENGALNLLTREIVGGFHKSPTLLLILIMILIMLPAMLTGSAPASVLSTGVLVLPILLEIGVSRDDAAAIIALGSLFGMVAPPVNVPAMLIGTGVYMPYEGFAIPLLILTLPLAVFSVLYIARRSVSKVDKEAVLAKIPGDPAVKGFLPQFPLVFLIGYMIVKSYYPQIDPGTPLVFCMGIVMALLCSKKKINFWKVSVQSMSESVEVMALFAAVGMMIQIMGLTGARGATVLGALGLKGPLLYLSIAVVAPIVGGLLMPFGCAGVLGIPLIMAFTNKNAIWVTSALTLIMCVGALLPPTSVSAQFAARAVGLGNQGKMLKKCVLPAVLSLILSVVVMVYANEIVVFLRGLGIPLK</sequence>
<keyword evidence="4" id="KW-1185">Reference proteome</keyword>
<dbReference type="EMBL" id="VUNH01000004">
    <property type="protein sequence ID" value="MST55416.1"/>
    <property type="molecule type" value="Genomic_DNA"/>
</dbReference>
<dbReference type="Pfam" id="PF06808">
    <property type="entry name" value="DctM"/>
    <property type="match status" value="1"/>
</dbReference>
<dbReference type="InterPro" id="IPR010656">
    <property type="entry name" value="DctM"/>
</dbReference>
<dbReference type="AlphaFoldDB" id="A0A6L5YAT2"/>
<evidence type="ECO:0000256" key="1">
    <source>
        <dbReference type="SAM" id="Phobius"/>
    </source>
</evidence>
<feature type="transmembrane region" description="Helical" evidence="1">
    <location>
        <begin position="241"/>
        <end position="260"/>
    </location>
</feature>
<feature type="transmembrane region" description="Helical" evidence="1">
    <location>
        <begin position="422"/>
        <end position="446"/>
    </location>
</feature>
<organism evidence="3 4">
    <name type="scientific">Pyramidobacter porci</name>
    <dbReference type="NCBI Taxonomy" id="2605789"/>
    <lineage>
        <taxon>Bacteria</taxon>
        <taxon>Thermotogati</taxon>
        <taxon>Synergistota</taxon>
        <taxon>Synergistia</taxon>
        <taxon>Synergistales</taxon>
        <taxon>Dethiosulfovibrionaceae</taxon>
        <taxon>Pyramidobacter</taxon>
    </lineage>
</organism>
<dbReference type="RefSeq" id="WP_154528512.1">
    <property type="nucleotide sequence ID" value="NZ_VUNH01000004.1"/>
</dbReference>
<feature type="transmembrane region" description="Helical" evidence="1">
    <location>
        <begin position="200"/>
        <end position="220"/>
    </location>
</feature>
<keyword evidence="1" id="KW-0472">Membrane</keyword>
<name>A0A6L5YAT2_9BACT</name>
<reference evidence="3 4" key="1">
    <citation type="submission" date="2019-08" db="EMBL/GenBank/DDBJ databases">
        <title>In-depth cultivation of the pig gut microbiome towards novel bacterial diversity and tailored functional studies.</title>
        <authorList>
            <person name="Wylensek D."/>
            <person name="Hitch T.C.A."/>
            <person name="Clavel T."/>
        </authorList>
    </citation>
    <scope>NUCLEOTIDE SEQUENCE [LARGE SCALE GENOMIC DNA]</scope>
    <source>
        <strain evidence="3 4">SM-530-WT-4B</strain>
    </source>
</reference>
<evidence type="ECO:0000313" key="4">
    <source>
        <dbReference type="Proteomes" id="UP000473699"/>
    </source>
</evidence>
<dbReference type="Proteomes" id="UP000473699">
    <property type="component" value="Unassembled WGS sequence"/>
</dbReference>
<feature type="transmembrane region" description="Helical" evidence="1">
    <location>
        <begin position="79"/>
        <end position="98"/>
    </location>
</feature>
<feature type="transmembrane region" description="Helical" evidence="1">
    <location>
        <begin position="266"/>
        <end position="285"/>
    </location>
</feature>
<feature type="transmembrane region" description="Helical" evidence="1">
    <location>
        <begin position="306"/>
        <end position="328"/>
    </location>
</feature>
<gene>
    <name evidence="3" type="ORF">FYJ74_05130</name>
</gene>
<feature type="domain" description="TRAP C4-dicarboxylate transport system permease DctM subunit" evidence="2">
    <location>
        <begin position="45"/>
        <end position="439"/>
    </location>
</feature>
<feature type="transmembrane region" description="Helical" evidence="1">
    <location>
        <begin position="26"/>
        <end position="44"/>
    </location>
</feature>
<comment type="caution">
    <text evidence="3">The sequence shown here is derived from an EMBL/GenBank/DDBJ whole genome shotgun (WGS) entry which is preliminary data.</text>
</comment>
<feature type="transmembrane region" description="Helical" evidence="1">
    <location>
        <begin position="340"/>
        <end position="365"/>
    </location>
</feature>